<comment type="caution">
    <text evidence="1">The sequence shown here is derived from an EMBL/GenBank/DDBJ whole genome shotgun (WGS) entry which is preliminary data.</text>
</comment>
<name>A0ACB0KM56_TRIPR</name>
<evidence type="ECO:0000313" key="1">
    <source>
        <dbReference type="EMBL" id="CAJ2656958.1"/>
    </source>
</evidence>
<dbReference type="Proteomes" id="UP001177021">
    <property type="component" value="Unassembled WGS sequence"/>
</dbReference>
<dbReference type="EMBL" id="CASHSV030000311">
    <property type="protein sequence ID" value="CAJ2656958.1"/>
    <property type="molecule type" value="Genomic_DNA"/>
</dbReference>
<reference evidence="1" key="1">
    <citation type="submission" date="2023-10" db="EMBL/GenBank/DDBJ databases">
        <authorList>
            <person name="Rodriguez Cubillos JULIANA M."/>
            <person name="De Vega J."/>
        </authorList>
    </citation>
    <scope>NUCLEOTIDE SEQUENCE</scope>
</reference>
<evidence type="ECO:0000313" key="2">
    <source>
        <dbReference type="Proteomes" id="UP001177021"/>
    </source>
</evidence>
<sequence length="542" mass="62041">MWKEYVTNLLKNSLSFYLYYFNQGTKLSSNLNKASNLKLCWSLFNSQSSWAKLLQARVLRGRKIIHHHIFSSIWSSIKEETSTIFENSIWLLGTGTDINFWNDNWCGSILSEVFNIPSHISQTLTSTVSDYIHNGQWNLPPQLSRQFTAISFLVHQVTIPTVPSKDKLLWKHTDSGELQMNDAYCFKMQPLQDLHWAKVIWSPDIPPSKSILAWRLMHNKVPTDENLKSRGCYLPSMCNLCCKSEESSFHIFFECEFAVNIWSWFASCLDMVMHFTSMEDMWKICDMNWSPQCKTVITSALVNLLSSIWTARNHARFNDKHTNWRSSISLIVANTSLSGNHSTKTSSCSIRDFIILKHFNVNIHHPKTPVIKEIIWQPPLFNWVKCNIDGASKGNPGLAGCGGIFRNQNADLLYCFAEPLGIASSYQAELCAAMSAIEVAHRMKWHNIWIETDSALVVLAFQNSNSVISWNLRNRWNNSMFLFGQLNGIVTHIYREGNQIADSLANHGCALSSFTFWHQAPVFISDNLAKNKLGFSSFRYCT</sequence>
<accession>A0ACB0KM56</accession>
<gene>
    <name evidence="1" type="ORF">MILVUS5_LOCUS23606</name>
</gene>
<protein>
    <submittedName>
        <fullName evidence="1">Uncharacterized protein</fullName>
    </submittedName>
</protein>
<proteinExistence type="predicted"/>
<keyword evidence="2" id="KW-1185">Reference proteome</keyword>
<organism evidence="1 2">
    <name type="scientific">Trifolium pratense</name>
    <name type="common">Red clover</name>
    <dbReference type="NCBI Taxonomy" id="57577"/>
    <lineage>
        <taxon>Eukaryota</taxon>
        <taxon>Viridiplantae</taxon>
        <taxon>Streptophyta</taxon>
        <taxon>Embryophyta</taxon>
        <taxon>Tracheophyta</taxon>
        <taxon>Spermatophyta</taxon>
        <taxon>Magnoliopsida</taxon>
        <taxon>eudicotyledons</taxon>
        <taxon>Gunneridae</taxon>
        <taxon>Pentapetalae</taxon>
        <taxon>rosids</taxon>
        <taxon>fabids</taxon>
        <taxon>Fabales</taxon>
        <taxon>Fabaceae</taxon>
        <taxon>Papilionoideae</taxon>
        <taxon>50 kb inversion clade</taxon>
        <taxon>NPAAA clade</taxon>
        <taxon>Hologalegina</taxon>
        <taxon>IRL clade</taxon>
        <taxon>Trifolieae</taxon>
        <taxon>Trifolium</taxon>
    </lineage>
</organism>